<protein>
    <submittedName>
        <fullName evidence="1">Uncharacterized protein</fullName>
    </submittedName>
</protein>
<evidence type="ECO:0000313" key="2">
    <source>
        <dbReference type="Proteomes" id="UP001367508"/>
    </source>
</evidence>
<name>A0AAN9LIX9_CANGL</name>
<dbReference type="Proteomes" id="UP001367508">
    <property type="component" value="Unassembled WGS sequence"/>
</dbReference>
<evidence type="ECO:0000313" key="1">
    <source>
        <dbReference type="EMBL" id="KAK7336910.1"/>
    </source>
</evidence>
<proteinExistence type="predicted"/>
<keyword evidence="2" id="KW-1185">Reference proteome</keyword>
<gene>
    <name evidence="1" type="ORF">VNO77_17463</name>
</gene>
<sequence>MAYRGNSILHPVASLVTWRWENQSLNDKVWLSSCQRCPKLEQKLQDSHGTIKTSFNKGSGLKHTNAPQHLIIQHNLY</sequence>
<accession>A0AAN9LIX9</accession>
<comment type="caution">
    <text evidence="1">The sequence shown here is derived from an EMBL/GenBank/DDBJ whole genome shotgun (WGS) entry which is preliminary data.</text>
</comment>
<dbReference type="EMBL" id="JAYMYQ010000004">
    <property type="protein sequence ID" value="KAK7336910.1"/>
    <property type="molecule type" value="Genomic_DNA"/>
</dbReference>
<reference evidence="1 2" key="1">
    <citation type="submission" date="2024-01" db="EMBL/GenBank/DDBJ databases">
        <title>The genomes of 5 underutilized Papilionoideae crops provide insights into root nodulation and disease resistanc.</title>
        <authorList>
            <person name="Jiang F."/>
        </authorList>
    </citation>
    <scope>NUCLEOTIDE SEQUENCE [LARGE SCALE GENOMIC DNA]</scope>
    <source>
        <strain evidence="1">LVBAO_FW01</strain>
        <tissue evidence="1">Leaves</tissue>
    </source>
</reference>
<dbReference type="AlphaFoldDB" id="A0AAN9LIX9"/>
<organism evidence="1 2">
    <name type="scientific">Canavalia gladiata</name>
    <name type="common">Sword bean</name>
    <name type="synonym">Dolichos gladiatus</name>
    <dbReference type="NCBI Taxonomy" id="3824"/>
    <lineage>
        <taxon>Eukaryota</taxon>
        <taxon>Viridiplantae</taxon>
        <taxon>Streptophyta</taxon>
        <taxon>Embryophyta</taxon>
        <taxon>Tracheophyta</taxon>
        <taxon>Spermatophyta</taxon>
        <taxon>Magnoliopsida</taxon>
        <taxon>eudicotyledons</taxon>
        <taxon>Gunneridae</taxon>
        <taxon>Pentapetalae</taxon>
        <taxon>rosids</taxon>
        <taxon>fabids</taxon>
        <taxon>Fabales</taxon>
        <taxon>Fabaceae</taxon>
        <taxon>Papilionoideae</taxon>
        <taxon>50 kb inversion clade</taxon>
        <taxon>NPAAA clade</taxon>
        <taxon>indigoferoid/millettioid clade</taxon>
        <taxon>Phaseoleae</taxon>
        <taxon>Canavalia</taxon>
    </lineage>
</organism>